<dbReference type="EC" id="1.8.1.4" evidence="3 16"/>
<dbReference type="GO" id="GO:0004148">
    <property type="term" value="F:dihydrolipoyl dehydrogenase (NADH) activity"/>
    <property type="evidence" value="ECO:0007669"/>
    <property type="project" value="UniProtKB-EC"/>
</dbReference>
<comment type="subcellular location">
    <subcellularLocation>
        <location evidence="1">Cytoplasm</location>
    </subcellularLocation>
</comment>
<dbReference type="InterPro" id="IPR012999">
    <property type="entry name" value="Pyr_OxRdtase_I_AS"/>
</dbReference>
<dbReference type="GO" id="GO:0005737">
    <property type="term" value="C:cytoplasm"/>
    <property type="evidence" value="ECO:0007669"/>
    <property type="project" value="UniProtKB-SubCell"/>
</dbReference>
<evidence type="ECO:0000259" key="18">
    <source>
        <dbReference type="Pfam" id="PF07992"/>
    </source>
</evidence>
<feature type="domain" description="FAD/NAD(P)-binding" evidence="18">
    <location>
        <begin position="5"/>
        <end position="334"/>
    </location>
</feature>
<evidence type="ECO:0000256" key="12">
    <source>
        <dbReference type="ARBA" id="ARBA00049187"/>
    </source>
</evidence>
<dbReference type="Pfam" id="PF02852">
    <property type="entry name" value="Pyr_redox_dim"/>
    <property type="match status" value="1"/>
</dbReference>
<proteinExistence type="inferred from homology"/>
<dbReference type="AlphaFoldDB" id="A0A9D1PNH4"/>
<dbReference type="SUPFAM" id="SSF55424">
    <property type="entry name" value="FAD/NAD-linked reductases, dimerisation (C-terminal) domain"/>
    <property type="match status" value="1"/>
</dbReference>
<evidence type="ECO:0000256" key="16">
    <source>
        <dbReference type="RuleBase" id="RU003692"/>
    </source>
</evidence>
<dbReference type="InterPro" id="IPR050151">
    <property type="entry name" value="Class-I_Pyr_Nuc-Dis_Oxidored"/>
</dbReference>
<dbReference type="NCBIfam" id="TIGR01350">
    <property type="entry name" value="lipoamide_DH"/>
    <property type="match status" value="1"/>
</dbReference>
<dbReference type="InterPro" id="IPR023753">
    <property type="entry name" value="FAD/NAD-binding_dom"/>
</dbReference>
<reference evidence="19" key="2">
    <citation type="submission" date="2021-04" db="EMBL/GenBank/DDBJ databases">
        <authorList>
            <person name="Gilroy R."/>
        </authorList>
    </citation>
    <scope>NUCLEOTIDE SEQUENCE</scope>
    <source>
        <strain evidence="19">CHK169-2315</strain>
    </source>
</reference>
<evidence type="ECO:0000256" key="10">
    <source>
        <dbReference type="ARBA" id="ARBA00023157"/>
    </source>
</evidence>
<evidence type="ECO:0000256" key="15">
    <source>
        <dbReference type="PIRSR" id="PIRSR000350-4"/>
    </source>
</evidence>
<evidence type="ECO:0000256" key="11">
    <source>
        <dbReference type="ARBA" id="ARBA00023284"/>
    </source>
</evidence>
<dbReference type="GO" id="GO:0050660">
    <property type="term" value="F:flavin adenine dinucleotide binding"/>
    <property type="evidence" value="ECO:0007669"/>
    <property type="project" value="InterPro"/>
</dbReference>
<evidence type="ECO:0000256" key="9">
    <source>
        <dbReference type="ARBA" id="ARBA00023027"/>
    </source>
</evidence>
<dbReference type="SUPFAM" id="SSF51905">
    <property type="entry name" value="FAD/NAD(P)-binding domain"/>
    <property type="match status" value="1"/>
</dbReference>
<comment type="miscellaneous">
    <text evidence="16">The active site is a redox-active disulfide bond.</text>
</comment>
<dbReference type="GO" id="GO:0006103">
    <property type="term" value="P:2-oxoglutarate metabolic process"/>
    <property type="evidence" value="ECO:0007669"/>
    <property type="project" value="TreeGrafter"/>
</dbReference>
<dbReference type="InterPro" id="IPR036188">
    <property type="entry name" value="FAD/NAD-bd_sf"/>
</dbReference>
<feature type="binding site" evidence="14">
    <location>
        <position position="114"/>
    </location>
    <ligand>
        <name>FAD</name>
        <dbReference type="ChEBI" id="CHEBI:57692"/>
    </ligand>
</feature>
<dbReference type="PRINTS" id="PR00368">
    <property type="entry name" value="FADPNR"/>
</dbReference>
<dbReference type="Pfam" id="PF07992">
    <property type="entry name" value="Pyr_redox_2"/>
    <property type="match status" value="1"/>
</dbReference>
<keyword evidence="9 14" id="KW-0520">NAD</keyword>
<evidence type="ECO:0000256" key="8">
    <source>
        <dbReference type="ARBA" id="ARBA00023002"/>
    </source>
</evidence>
<sequence>MSKEYDLVILGGGTGGYVAAIKAAQSGMSVAIVEQDKVGGTCLHKGCIPSKALLQSANVYRETKEAAQFGVNVEDVSFQLDIAQKRKTEIVEKLYAGVQALLKKGNISIYKGKGRILGPSIFSPLPGTISIEHGENEENTMLIPKYIIIATGSQPKEIATLPVDGTYIVHSDHILQLEEIPTSVAIIGGGVIGIEWASLLQDIGVQVTVFETADHILMTEDKEIRTHVQRALEKRGVDFETNCTIDSYSIDEEANNITITYIDETSKQLTVDKVLLSVGRKANTDDIGLENTNIKLEHGNIQTNEYFQTEESHIYAVGDCIGGLQLAHVASAEGMVAVEHMLKEQPHIMQELNVPRCIYSFPEVGAIGLTEEDARNAGYDVKIGRFPYQANGKALIKGETEGFIKLISDKETDDILGIHLVGPQATDMISEGSLAKLLDASTFEFQNVIRPHPSLSEVFTEVALEADGKPIHL</sequence>
<dbReference type="PANTHER" id="PTHR22912">
    <property type="entry name" value="DISULFIDE OXIDOREDUCTASE"/>
    <property type="match status" value="1"/>
</dbReference>
<feature type="active site" description="Proton acceptor" evidence="13">
    <location>
        <position position="452"/>
    </location>
</feature>
<dbReference type="InterPro" id="IPR001100">
    <property type="entry name" value="Pyr_nuc-diS_OxRdtase"/>
</dbReference>
<dbReference type="Gene3D" id="3.50.50.60">
    <property type="entry name" value="FAD/NAD(P)-binding domain"/>
    <property type="match status" value="2"/>
</dbReference>
<dbReference type="InterPro" id="IPR016156">
    <property type="entry name" value="FAD/NAD-linked_Rdtase_dimer_sf"/>
</dbReference>
<keyword evidence="14" id="KW-0547">Nucleotide-binding</keyword>
<evidence type="ECO:0000256" key="6">
    <source>
        <dbReference type="ARBA" id="ARBA00022630"/>
    </source>
</evidence>
<comment type="caution">
    <text evidence="19">The sequence shown here is derived from an EMBL/GenBank/DDBJ whole genome shotgun (WGS) entry which is preliminary data.</text>
</comment>
<feature type="binding site" evidence="14">
    <location>
        <position position="211"/>
    </location>
    <ligand>
        <name>NAD(+)</name>
        <dbReference type="ChEBI" id="CHEBI:57540"/>
    </ligand>
</feature>
<dbReference type="PANTHER" id="PTHR22912:SF217">
    <property type="entry name" value="DIHYDROLIPOYL DEHYDROGENASE"/>
    <property type="match status" value="1"/>
</dbReference>
<evidence type="ECO:0000313" key="19">
    <source>
        <dbReference type="EMBL" id="HIV75051.1"/>
    </source>
</evidence>
<dbReference type="PRINTS" id="PR00411">
    <property type="entry name" value="PNDRDTASEI"/>
</dbReference>
<feature type="binding site" evidence="14">
    <location>
        <begin position="188"/>
        <end position="195"/>
    </location>
    <ligand>
        <name>NAD(+)</name>
        <dbReference type="ChEBI" id="CHEBI:57540"/>
    </ligand>
</feature>
<keyword evidence="10" id="KW-1015">Disulfide bond</keyword>
<feature type="disulfide bond" description="Redox-active" evidence="15">
    <location>
        <begin position="42"/>
        <end position="47"/>
    </location>
</feature>
<evidence type="ECO:0000313" key="20">
    <source>
        <dbReference type="Proteomes" id="UP000823937"/>
    </source>
</evidence>
<keyword evidence="5" id="KW-0963">Cytoplasm</keyword>
<feature type="binding site" evidence="14">
    <location>
        <position position="319"/>
    </location>
    <ligand>
        <name>FAD</name>
        <dbReference type="ChEBI" id="CHEBI:57692"/>
    </ligand>
</feature>
<feature type="binding site" evidence="14">
    <location>
        <begin position="151"/>
        <end position="153"/>
    </location>
    <ligand>
        <name>FAD</name>
        <dbReference type="ChEBI" id="CHEBI:57692"/>
    </ligand>
</feature>
<feature type="binding site" evidence="14">
    <location>
        <position position="51"/>
    </location>
    <ligand>
        <name>FAD</name>
        <dbReference type="ChEBI" id="CHEBI:57692"/>
    </ligand>
</feature>
<comment type="cofactor">
    <cofactor evidence="14 16">
        <name>FAD</name>
        <dbReference type="ChEBI" id="CHEBI:57692"/>
    </cofactor>
    <text evidence="14 16">Binds 1 FAD per subunit.</text>
</comment>
<feature type="domain" description="Pyridine nucleotide-disulphide oxidoreductase dimerisation" evidence="17">
    <location>
        <begin position="354"/>
        <end position="462"/>
    </location>
</feature>
<evidence type="ECO:0000256" key="14">
    <source>
        <dbReference type="PIRSR" id="PIRSR000350-3"/>
    </source>
</evidence>
<protein>
    <recommendedName>
        <fullName evidence="4 16">Dihydrolipoyl dehydrogenase</fullName>
        <ecNumber evidence="3 16">1.8.1.4</ecNumber>
    </recommendedName>
</protein>
<gene>
    <name evidence="19" type="primary">lpdA</name>
    <name evidence="19" type="ORF">H9895_08250</name>
</gene>
<evidence type="ECO:0000259" key="17">
    <source>
        <dbReference type="Pfam" id="PF02852"/>
    </source>
</evidence>
<dbReference type="EMBL" id="DXHX01000123">
    <property type="protein sequence ID" value="HIV75051.1"/>
    <property type="molecule type" value="Genomic_DNA"/>
</dbReference>
<evidence type="ECO:0000256" key="1">
    <source>
        <dbReference type="ARBA" id="ARBA00004496"/>
    </source>
</evidence>
<name>A0A9D1PNH4_9BACI</name>
<organism evidence="19 20">
    <name type="scientific">Candidatus Pseudogracilibacillus intestinigallinarum</name>
    <dbReference type="NCBI Taxonomy" id="2838742"/>
    <lineage>
        <taxon>Bacteria</taxon>
        <taxon>Bacillati</taxon>
        <taxon>Bacillota</taxon>
        <taxon>Bacilli</taxon>
        <taxon>Bacillales</taxon>
        <taxon>Bacillaceae</taxon>
        <taxon>Pseudogracilibacillus</taxon>
    </lineage>
</organism>
<dbReference type="PIRSF" id="PIRSF000350">
    <property type="entry name" value="Mercury_reductase_MerA"/>
    <property type="match status" value="1"/>
</dbReference>
<evidence type="ECO:0000256" key="7">
    <source>
        <dbReference type="ARBA" id="ARBA00022827"/>
    </source>
</evidence>
<keyword evidence="6 16" id="KW-0285">Flavoprotein</keyword>
<dbReference type="InterPro" id="IPR006258">
    <property type="entry name" value="Lipoamide_DH"/>
</dbReference>
<reference evidence="19" key="1">
    <citation type="journal article" date="2021" name="PeerJ">
        <title>Extensive microbial diversity within the chicken gut microbiome revealed by metagenomics and culture.</title>
        <authorList>
            <person name="Gilroy R."/>
            <person name="Ravi A."/>
            <person name="Getino M."/>
            <person name="Pursley I."/>
            <person name="Horton D.L."/>
            <person name="Alikhan N.F."/>
            <person name="Baker D."/>
            <person name="Gharbi K."/>
            <person name="Hall N."/>
            <person name="Watson M."/>
            <person name="Adriaenssens E.M."/>
            <person name="Foster-Nyarko E."/>
            <person name="Jarju S."/>
            <person name="Secka A."/>
            <person name="Antonio M."/>
            <person name="Oren A."/>
            <person name="Chaudhuri R.R."/>
            <person name="La Ragione R."/>
            <person name="Hildebrand F."/>
            <person name="Pallen M.J."/>
        </authorList>
    </citation>
    <scope>NUCLEOTIDE SEQUENCE</scope>
    <source>
        <strain evidence="19">CHK169-2315</strain>
    </source>
</reference>
<evidence type="ECO:0000256" key="2">
    <source>
        <dbReference type="ARBA" id="ARBA00007532"/>
    </source>
</evidence>
<feature type="binding site" evidence="14">
    <location>
        <position position="279"/>
    </location>
    <ligand>
        <name>NAD(+)</name>
        <dbReference type="ChEBI" id="CHEBI:57540"/>
    </ligand>
</feature>
<dbReference type="Proteomes" id="UP000823937">
    <property type="component" value="Unassembled WGS sequence"/>
</dbReference>
<evidence type="ECO:0000256" key="5">
    <source>
        <dbReference type="ARBA" id="ARBA00022490"/>
    </source>
</evidence>
<dbReference type="PROSITE" id="PS00076">
    <property type="entry name" value="PYRIDINE_REDOX_1"/>
    <property type="match status" value="1"/>
</dbReference>
<evidence type="ECO:0000256" key="3">
    <source>
        <dbReference type="ARBA" id="ARBA00012608"/>
    </source>
</evidence>
<comment type="similarity">
    <text evidence="2 16">Belongs to the class-I pyridine nucleotide-disulfide oxidoreductase family.</text>
</comment>
<comment type="catalytic activity">
    <reaction evidence="12 16">
        <text>N(6)-[(R)-dihydrolipoyl]-L-lysyl-[protein] + NAD(+) = N(6)-[(R)-lipoyl]-L-lysyl-[protein] + NADH + H(+)</text>
        <dbReference type="Rhea" id="RHEA:15045"/>
        <dbReference type="Rhea" id="RHEA-COMP:10474"/>
        <dbReference type="Rhea" id="RHEA-COMP:10475"/>
        <dbReference type="ChEBI" id="CHEBI:15378"/>
        <dbReference type="ChEBI" id="CHEBI:57540"/>
        <dbReference type="ChEBI" id="CHEBI:57945"/>
        <dbReference type="ChEBI" id="CHEBI:83099"/>
        <dbReference type="ChEBI" id="CHEBI:83100"/>
        <dbReference type="EC" id="1.8.1.4"/>
    </reaction>
</comment>
<keyword evidence="11 16" id="KW-0676">Redox-active center</keyword>
<dbReference type="FunFam" id="3.30.390.30:FF:000001">
    <property type="entry name" value="Dihydrolipoyl dehydrogenase"/>
    <property type="match status" value="1"/>
</dbReference>
<keyword evidence="7 14" id="KW-0274">FAD</keyword>
<keyword evidence="8 16" id="KW-0560">Oxidoreductase</keyword>
<dbReference type="InterPro" id="IPR004099">
    <property type="entry name" value="Pyr_nucl-diS_OxRdtase_dimer"/>
</dbReference>
<evidence type="ECO:0000256" key="13">
    <source>
        <dbReference type="PIRSR" id="PIRSR000350-2"/>
    </source>
</evidence>
<dbReference type="Gene3D" id="3.30.390.30">
    <property type="match status" value="1"/>
</dbReference>
<evidence type="ECO:0000256" key="4">
    <source>
        <dbReference type="ARBA" id="ARBA00016961"/>
    </source>
</evidence>
<accession>A0A9D1PNH4</accession>